<proteinExistence type="predicted"/>
<feature type="region of interest" description="Disordered" evidence="2">
    <location>
        <begin position="1"/>
        <end position="68"/>
    </location>
</feature>
<keyword evidence="5" id="KW-1185">Reference proteome</keyword>
<keyword evidence="1" id="KW-0808">Transferase</keyword>
<dbReference type="PROSITE" id="PS51455">
    <property type="entry name" value="PIPK"/>
    <property type="match status" value="1"/>
</dbReference>
<evidence type="ECO:0000256" key="2">
    <source>
        <dbReference type="SAM" id="MobiDB-lite"/>
    </source>
</evidence>
<keyword evidence="1" id="KW-0547">Nucleotide-binding</keyword>
<dbReference type="PANTHER" id="PTHR23086">
    <property type="entry name" value="PHOSPHATIDYLINOSITOL-4-PHOSPHATE 5-KINASE"/>
    <property type="match status" value="1"/>
</dbReference>
<evidence type="ECO:0000256" key="1">
    <source>
        <dbReference type="PROSITE-ProRule" id="PRU00781"/>
    </source>
</evidence>
<dbReference type="Proteomes" id="UP001153292">
    <property type="component" value="Chromosome 28"/>
</dbReference>
<feature type="domain" description="PIPK" evidence="3">
    <location>
        <begin position="83"/>
        <end position="468"/>
    </location>
</feature>
<dbReference type="InterPro" id="IPR023610">
    <property type="entry name" value="PInositol-4/5-P-5/4-kinase"/>
</dbReference>
<feature type="region of interest" description="Disordered" evidence="2">
    <location>
        <begin position="338"/>
        <end position="406"/>
    </location>
</feature>
<dbReference type="PANTHER" id="PTHR23086:SF101">
    <property type="entry name" value="LP03320P-RELATED"/>
    <property type="match status" value="1"/>
</dbReference>
<keyword evidence="1" id="KW-0067">ATP-binding</keyword>
<evidence type="ECO:0000313" key="5">
    <source>
        <dbReference type="Proteomes" id="UP001153292"/>
    </source>
</evidence>
<dbReference type="SUPFAM" id="SSF56104">
    <property type="entry name" value="SAICAR synthase-like"/>
    <property type="match status" value="1"/>
</dbReference>
<feature type="region of interest" description="Disordered" evidence="2">
    <location>
        <begin position="474"/>
        <end position="510"/>
    </location>
</feature>
<reference evidence="4" key="1">
    <citation type="submission" date="2021-12" db="EMBL/GenBank/DDBJ databases">
        <authorList>
            <person name="King R."/>
        </authorList>
    </citation>
    <scope>NUCLEOTIDE SEQUENCE</scope>
</reference>
<accession>A0ABN8B4M4</accession>
<evidence type="ECO:0000259" key="3">
    <source>
        <dbReference type="PROSITE" id="PS51455"/>
    </source>
</evidence>
<feature type="compositionally biased region" description="Basic and acidic residues" evidence="2">
    <location>
        <begin position="338"/>
        <end position="363"/>
    </location>
</feature>
<dbReference type="InterPro" id="IPR027483">
    <property type="entry name" value="PInositol-4-P-4/5-kinase_C_sf"/>
</dbReference>
<gene>
    <name evidence="4" type="ORF">CHILSU_LOCUS7538</name>
</gene>
<name>A0ABN8B4M4_CHISP</name>
<dbReference type="EMBL" id="OU963921">
    <property type="protein sequence ID" value="CAH0404219.1"/>
    <property type="molecule type" value="Genomic_DNA"/>
</dbReference>
<dbReference type="Gene3D" id="3.30.810.10">
    <property type="entry name" value="2-Layer Sandwich"/>
    <property type="match status" value="1"/>
</dbReference>
<dbReference type="SMART" id="SM00330">
    <property type="entry name" value="PIPKc"/>
    <property type="match status" value="1"/>
</dbReference>
<dbReference type="CDD" id="cd17301">
    <property type="entry name" value="PIPKc_PIP5KI"/>
    <property type="match status" value="1"/>
</dbReference>
<organism evidence="4 5">
    <name type="scientific">Chilo suppressalis</name>
    <name type="common">Asiatic rice borer moth</name>
    <dbReference type="NCBI Taxonomy" id="168631"/>
    <lineage>
        <taxon>Eukaryota</taxon>
        <taxon>Metazoa</taxon>
        <taxon>Ecdysozoa</taxon>
        <taxon>Arthropoda</taxon>
        <taxon>Hexapoda</taxon>
        <taxon>Insecta</taxon>
        <taxon>Pterygota</taxon>
        <taxon>Neoptera</taxon>
        <taxon>Endopterygota</taxon>
        <taxon>Lepidoptera</taxon>
        <taxon>Glossata</taxon>
        <taxon>Ditrysia</taxon>
        <taxon>Pyraloidea</taxon>
        <taxon>Crambidae</taxon>
        <taxon>Crambinae</taxon>
        <taxon>Chilo</taxon>
    </lineage>
</organism>
<dbReference type="InterPro" id="IPR027484">
    <property type="entry name" value="PInositol-4-P-5-kinase_N"/>
</dbReference>
<evidence type="ECO:0000313" key="4">
    <source>
        <dbReference type="EMBL" id="CAH0404219.1"/>
    </source>
</evidence>
<sequence>MASGDTDHIEVMDSTVTKRTESATGPSSSEDDDRDRTSIAEKNAPYDPAVGPSGAMGKVHKSDRKIGHRRVGEGGEITYKKIQSSQIMGSIQLGIQHAIGGLASKPERDLLMQDFMTVETTNFPHEGSNHTPAHHYSEFKFKTYAPIAFRYFRDLFGIQPDDFLMSMCSAPLRELSNPGASGSIFYLTNDDEFIIKTVQHKEGEFLQKLLPGYYLNLDQNPRTLLPKFFGLYCYQCNSKNVRLVAMNNILPSYVKLHQKYDLKGSTYKRKASKSERQKGSPTYKDLDFMEHHTEGIFLEADTYNALIKTMQRDCRVLESFKIMDYSLLVGIHNLDEAHREKSEARKRNDSGHSDDDAEGEPKRGGLNRTRSINRQRLVAHSTAMESIQAESEPIDEEEDVPPGGIPARNARGERLLLFLGIIDILQSYRLRKKLEHTWKSMIHDGDTVSVHRPSFYAQRFLDFMGKTVFKKIPSSLKHSPSKRKSIAKPSRPQEEVDTPGRTYIGRPIKDYNPDYMRQHSRLSPRSSLRSSMSDFTDTTISTWNQRHAQTATEYPSVLSDRLKTIDRDRINTLQRRIDFDTSNLPGPSYNDNVYRTAIQDRMESLSDQLTKVLSTGAGSSHINGSLADSGIQTDNTSTSVPQIYVETQNPVVKFVKDASVDTRNENNLQDIPFIDDEDEENRLRKRPYILEKHKSMSNIPEKIEEVSSKEPSNERLSNSFNRSKSPTFVEKFKKFFADIGLVKTVSVPNTRSDSPSKIISNTLPKSINSRTRSVSPAPLETLSSTLPKDMRFRKVRSTQTVYIKQESPMVIKKHQEIQTNEHVSVVQLNGDEIIKDSKSERLVKEIVYVKTIEKAAIYTGNDSGSTIIVIPPAD</sequence>
<dbReference type="InterPro" id="IPR002498">
    <property type="entry name" value="PInositol-4-P-4/5-kinase_core"/>
</dbReference>
<feature type="compositionally biased region" description="Basic and acidic residues" evidence="2">
    <location>
        <begin position="1"/>
        <end position="21"/>
    </location>
</feature>
<feature type="compositionally biased region" description="Basic residues" evidence="2">
    <location>
        <begin position="58"/>
        <end position="68"/>
    </location>
</feature>
<keyword evidence="1" id="KW-0418">Kinase</keyword>
<dbReference type="Gene3D" id="3.30.800.10">
    <property type="entry name" value="Phosphatidylinositol Phosphate Kinase II Beta"/>
    <property type="match status" value="1"/>
</dbReference>
<dbReference type="Pfam" id="PF01504">
    <property type="entry name" value="PIP5K"/>
    <property type="match status" value="1"/>
</dbReference>
<protein>
    <recommendedName>
        <fullName evidence="3">PIPK domain-containing protein</fullName>
    </recommendedName>
</protein>